<evidence type="ECO:0000256" key="4">
    <source>
        <dbReference type="ARBA" id="ARBA00022989"/>
    </source>
</evidence>
<evidence type="ECO:0000256" key="5">
    <source>
        <dbReference type="ARBA" id="ARBA00023136"/>
    </source>
</evidence>
<evidence type="ECO:0000256" key="2">
    <source>
        <dbReference type="ARBA" id="ARBA00022475"/>
    </source>
</evidence>
<dbReference type="PANTHER" id="PTHR30250:SF11">
    <property type="entry name" value="O-ANTIGEN TRANSPORTER-RELATED"/>
    <property type="match status" value="1"/>
</dbReference>
<keyword evidence="5 7" id="KW-0472">Membrane</keyword>
<feature type="region of interest" description="Disordered" evidence="6">
    <location>
        <begin position="435"/>
        <end position="458"/>
    </location>
</feature>
<evidence type="ECO:0000256" key="3">
    <source>
        <dbReference type="ARBA" id="ARBA00022692"/>
    </source>
</evidence>
<feature type="compositionally biased region" description="Basic and acidic residues" evidence="6">
    <location>
        <begin position="435"/>
        <end position="451"/>
    </location>
</feature>
<keyword evidence="9" id="KW-1185">Reference proteome</keyword>
<accession>A0A8J4A5Z4</accession>
<evidence type="ECO:0000313" key="8">
    <source>
        <dbReference type="EMBL" id="GIL24883.1"/>
    </source>
</evidence>
<evidence type="ECO:0008006" key="10">
    <source>
        <dbReference type="Google" id="ProtNLM"/>
    </source>
</evidence>
<organism evidence="8 9">
    <name type="scientific">Actinocatenispora comari</name>
    <dbReference type="NCBI Taxonomy" id="2807577"/>
    <lineage>
        <taxon>Bacteria</taxon>
        <taxon>Bacillati</taxon>
        <taxon>Actinomycetota</taxon>
        <taxon>Actinomycetes</taxon>
        <taxon>Micromonosporales</taxon>
        <taxon>Micromonosporaceae</taxon>
        <taxon>Actinocatenispora</taxon>
    </lineage>
</organism>
<evidence type="ECO:0000256" key="7">
    <source>
        <dbReference type="SAM" id="Phobius"/>
    </source>
</evidence>
<proteinExistence type="predicted"/>
<feature type="transmembrane region" description="Helical" evidence="7">
    <location>
        <begin position="200"/>
        <end position="218"/>
    </location>
</feature>
<keyword evidence="4 7" id="KW-1133">Transmembrane helix</keyword>
<feature type="transmembrane region" description="Helical" evidence="7">
    <location>
        <begin position="379"/>
        <end position="397"/>
    </location>
</feature>
<feature type="transmembrane region" description="Helical" evidence="7">
    <location>
        <begin position="409"/>
        <end position="430"/>
    </location>
</feature>
<dbReference type="AlphaFoldDB" id="A0A8J4A5Z4"/>
<dbReference type="Proteomes" id="UP000614996">
    <property type="component" value="Unassembled WGS sequence"/>
</dbReference>
<dbReference type="RefSeq" id="WP_207122507.1">
    <property type="nucleotide sequence ID" value="NZ_BOPO01000002.1"/>
</dbReference>
<feature type="transmembrane region" description="Helical" evidence="7">
    <location>
        <begin position="100"/>
        <end position="127"/>
    </location>
</feature>
<feature type="transmembrane region" description="Helical" evidence="7">
    <location>
        <begin position="313"/>
        <end position="335"/>
    </location>
</feature>
<feature type="transmembrane region" description="Helical" evidence="7">
    <location>
        <begin position="63"/>
        <end position="88"/>
    </location>
</feature>
<feature type="transmembrane region" description="Helical" evidence="7">
    <location>
        <begin position="278"/>
        <end position="301"/>
    </location>
</feature>
<sequence length="458" mass="47529">MAHQRGTPTLPRPTARLARLARRDGDLLTSSGSLTASTLITSATGFLYWFVAARLFSPEAVGTASAAVSAMTLVGTLGMFGLGTMLIGELPRLPGDRWPLLSAAALTAGAIAAVGALIYLGLAWVAIPGLRTALPGPTMVVLVAAGIVLTAMALVVDEGLVGLAAGPFQMLRNLYFAVAKLVLLGAAALLPATATGAPILASWLAGLLLSLLLLAQLLRRRGRLGSLRPALSMLRGRTGRALDYNLLNLSLYLPHITLPLVVTAVLGVRVTGAFYTAWMVYTVAVMLPGNLATALFAVATGQRAVLRAKLRTALAVALGVGVPATVLVAVAARPIMSLFGAEYADVATGALRILALSYLFAVFRQLVVGVVRVLDKVRLATVGAVLAGCLEIAAAAYGGTHGGLTTMVLWLVGVFALEALITAPIVLWAATARPGDRREHPERPDRPDRSGRPGRGAR</sequence>
<feature type="transmembrane region" description="Helical" evidence="7">
    <location>
        <begin position="173"/>
        <end position="194"/>
    </location>
</feature>
<evidence type="ECO:0000256" key="1">
    <source>
        <dbReference type="ARBA" id="ARBA00004651"/>
    </source>
</evidence>
<feature type="transmembrane region" description="Helical" evidence="7">
    <location>
        <begin position="347"/>
        <end position="367"/>
    </location>
</feature>
<keyword evidence="2" id="KW-1003">Cell membrane</keyword>
<feature type="transmembrane region" description="Helical" evidence="7">
    <location>
        <begin position="139"/>
        <end position="161"/>
    </location>
</feature>
<feature type="transmembrane region" description="Helical" evidence="7">
    <location>
        <begin position="27"/>
        <end position="51"/>
    </location>
</feature>
<dbReference type="EMBL" id="BOPO01000002">
    <property type="protein sequence ID" value="GIL24883.1"/>
    <property type="molecule type" value="Genomic_DNA"/>
</dbReference>
<name>A0A8J4A5Z4_9ACTN</name>
<gene>
    <name evidence="8" type="ORF">NUM_01380</name>
</gene>
<keyword evidence="3 7" id="KW-0812">Transmembrane</keyword>
<dbReference type="GO" id="GO:0005886">
    <property type="term" value="C:plasma membrane"/>
    <property type="evidence" value="ECO:0007669"/>
    <property type="project" value="UniProtKB-SubCell"/>
</dbReference>
<dbReference type="InterPro" id="IPR050833">
    <property type="entry name" value="Poly_Biosynth_Transport"/>
</dbReference>
<protein>
    <recommendedName>
        <fullName evidence="10">O-antigen/teichoic acid export membrane protein</fullName>
    </recommendedName>
</protein>
<evidence type="ECO:0000313" key="9">
    <source>
        <dbReference type="Proteomes" id="UP000614996"/>
    </source>
</evidence>
<feature type="transmembrane region" description="Helical" evidence="7">
    <location>
        <begin position="244"/>
        <end position="266"/>
    </location>
</feature>
<comment type="caution">
    <text evidence="8">The sequence shown here is derived from an EMBL/GenBank/DDBJ whole genome shotgun (WGS) entry which is preliminary data.</text>
</comment>
<reference evidence="9" key="1">
    <citation type="journal article" date="2021" name="Int. J. Syst. Evol. Microbiol.">
        <title>Actinocatenispora comari sp. nov., an endophytic actinomycete isolated from aerial parts of Comarum salesowianum.</title>
        <authorList>
            <person name="Oyunbileg N."/>
            <person name="Iizaka Y."/>
            <person name="Hamada M."/>
            <person name="Davaapurev B.O."/>
            <person name="Fukumoto A."/>
            <person name="Tsetseg B."/>
            <person name="Kato F."/>
            <person name="Tamura T."/>
            <person name="Batkhuu J."/>
            <person name="Anzai Y."/>
        </authorList>
    </citation>
    <scope>NUCLEOTIDE SEQUENCE [LARGE SCALE GENOMIC DNA]</scope>
    <source>
        <strain evidence="9">NUM-2625</strain>
    </source>
</reference>
<comment type="subcellular location">
    <subcellularLocation>
        <location evidence="1">Cell membrane</location>
        <topology evidence="1">Multi-pass membrane protein</topology>
    </subcellularLocation>
</comment>
<dbReference type="PANTHER" id="PTHR30250">
    <property type="entry name" value="PST FAMILY PREDICTED COLANIC ACID TRANSPORTER"/>
    <property type="match status" value="1"/>
</dbReference>
<evidence type="ECO:0000256" key="6">
    <source>
        <dbReference type="SAM" id="MobiDB-lite"/>
    </source>
</evidence>